<dbReference type="Gene3D" id="1.10.10.10">
    <property type="entry name" value="Winged helix-like DNA-binding domain superfamily/Winged helix DNA-binding domain"/>
    <property type="match status" value="1"/>
</dbReference>
<dbReference type="RefSeq" id="WP_160896587.1">
    <property type="nucleotide sequence ID" value="NZ_WUMU01000028.1"/>
</dbReference>
<dbReference type="SUPFAM" id="SSF46785">
    <property type="entry name" value="Winged helix' DNA-binding domain"/>
    <property type="match status" value="1"/>
</dbReference>
<dbReference type="Gene3D" id="3.40.190.10">
    <property type="entry name" value="Periplasmic binding protein-like II"/>
    <property type="match status" value="2"/>
</dbReference>
<dbReference type="InterPro" id="IPR005119">
    <property type="entry name" value="LysR_subst-bd"/>
</dbReference>
<dbReference type="Proteomes" id="UP000477911">
    <property type="component" value="Unassembled WGS sequence"/>
</dbReference>
<dbReference type="InterPro" id="IPR000847">
    <property type="entry name" value="LysR_HTH_N"/>
</dbReference>
<dbReference type="InterPro" id="IPR058163">
    <property type="entry name" value="LysR-type_TF_proteobact-type"/>
</dbReference>
<dbReference type="EMBL" id="WUMU01000028">
    <property type="protein sequence ID" value="MXN20463.1"/>
    <property type="molecule type" value="Genomic_DNA"/>
</dbReference>
<evidence type="ECO:0000313" key="6">
    <source>
        <dbReference type="EMBL" id="MXN20463.1"/>
    </source>
</evidence>
<sequence>MVDWLALPPLTALRALAALSETGSTVAAGARLNVSHAAVSQQVKLLEERLGLSLVDRSGRQLALSAEGRQIADAVIEGLSGVETVIARLTGQEAARPLTVSCTPAFAGAFLLPRLADFQKTHPGQSLMIDPTATLKEVGPGGVEVALRYGGGDWPGLEAELLILTPVAIVAAPGLVPGDGPVNPADLSGYPWLQELGTSEASDFLSWHGARLDLSQGVTSLPGNMVLDAARDGRGIAVIARAFAEADIAAGRLRLLYEDRRKKGYYLVTRPGHLRPVARDFIRWVRAQARG</sequence>
<dbReference type="InterPro" id="IPR036388">
    <property type="entry name" value="WH-like_DNA-bd_sf"/>
</dbReference>
<keyword evidence="2" id="KW-0805">Transcription regulation</keyword>
<dbReference type="GO" id="GO:0043565">
    <property type="term" value="F:sequence-specific DNA binding"/>
    <property type="evidence" value="ECO:0007669"/>
    <property type="project" value="TreeGrafter"/>
</dbReference>
<keyword evidence="4" id="KW-0804">Transcription</keyword>
<protein>
    <submittedName>
        <fullName evidence="6">LysR family transcriptional regulator</fullName>
    </submittedName>
</protein>
<reference evidence="6 7" key="1">
    <citation type="submission" date="2019-12" db="EMBL/GenBank/DDBJ databases">
        <authorList>
            <person name="Li M."/>
        </authorList>
    </citation>
    <scope>NUCLEOTIDE SEQUENCE [LARGE SCALE GENOMIC DNA]</scope>
    <source>
        <strain evidence="6 7">GBMRC 2024</strain>
    </source>
</reference>
<evidence type="ECO:0000256" key="3">
    <source>
        <dbReference type="ARBA" id="ARBA00023125"/>
    </source>
</evidence>
<name>A0A6L7GCC1_9RHOB</name>
<keyword evidence="3" id="KW-0238">DNA-binding</keyword>
<comment type="similarity">
    <text evidence="1">Belongs to the LysR transcriptional regulatory family.</text>
</comment>
<evidence type="ECO:0000259" key="5">
    <source>
        <dbReference type="PROSITE" id="PS50931"/>
    </source>
</evidence>
<evidence type="ECO:0000313" key="7">
    <source>
        <dbReference type="Proteomes" id="UP000477911"/>
    </source>
</evidence>
<keyword evidence="7" id="KW-1185">Reference proteome</keyword>
<dbReference type="SUPFAM" id="SSF53850">
    <property type="entry name" value="Periplasmic binding protein-like II"/>
    <property type="match status" value="1"/>
</dbReference>
<gene>
    <name evidence="6" type="ORF">GR170_21725</name>
</gene>
<dbReference type="PANTHER" id="PTHR30537">
    <property type="entry name" value="HTH-TYPE TRANSCRIPTIONAL REGULATOR"/>
    <property type="match status" value="1"/>
</dbReference>
<proteinExistence type="inferred from homology"/>
<evidence type="ECO:0000256" key="1">
    <source>
        <dbReference type="ARBA" id="ARBA00009437"/>
    </source>
</evidence>
<accession>A0A6L7GCC1</accession>
<dbReference type="InterPro" id="IPR036390">
    <property type="entry name" value="WH_DNA-bd_sf"/>
</dbReference>
<dbReference type="PROSITE" id="PS50931">
    <property type="entry name" value="HTH_LYSR"/>
    <property type="match status" value="1"/>
</dbReference>
<evidence type="ECO:0000256" key="4">
    <source>
        <dbReference type="ARBA" id="ARBA00023163"/>
    </source>
</evidence>
<dbReference type="Pfam" id="PF00126">
    <property type="entry name" value="HTH_1"/>
    <property type="match status" value="1"/>
</dbReference>
<dbReference type="GO" id="GO:0006351">
    <property type="term" value="P:DNA-templated transcription"/>
    <property type="evidence" value="ECO:0007669"/>
    <property type="project" value="TreeGrafter"/>
</dbReference>
<dbReference type="GO" id="GO:0003700">
    <property type="term" value="F:DNA-binding transcription factor activity"/>
    <property type="evidence" value="ECO:0007669"/>
    <property type="project" value="InterPro"/>
</dbReference>
<dbReference type="PANTHER" id="PTHR30537:SF79">
    <property type="entry name" value="TRANSCRIPTIONAL REGULATOR-RELATED"/>
    <property type="match status" value="1"/>
</dbReference>
<organism evidence="6 7">
    <name type="scientific">Pseudooceanicola albus</name>
    <dbReference type="NCBI Taxonomy" id="2692189"/>
    <lineage>
        <taxon>Bacteria</taxon>
        <taxon>Pseudomonadati</taxon>
        <taxon>Pseudomonadota</taxon>
        <taxon>Alphaproteobacteria</taxon>
        <taxon>Rhodobacterales</taxon>
        <taxon>Paracoccaceae</taxon>
        <taxon>Pseudooceanicola</taxon>
    </lineage>
</organism>
<feature type="domain" description="HTH lysR-type" evidence="5">
    <location>
        <begin position="8"/>
        <end position="65"/>
    </location>
</feature>
<dbReference type="AlphaFoldDB" id="A0A6L7GCC1"/>
<comment type="caution">
    <text evidence="6">The sequence shown here is derived from an EMBL/GenBank/DDBJ whole genome shotgun (WGS) entry which is preliminary data.</text>
</comment>
<evidence type="ECO:0000256" key="2">
    <source>
        <dbReference type="ARBA" id="ARBA00023015"/>
    </source>
</evidence>
<dbReference type="Pfam" id="PF03466">
    <property type="entry name" value="LysR_substrate"/>
    <property type="match status" value="1"/>
</dbReference>